<feature type="region of interest" description="Disordered" evidence="1">
    <location>
        <begin position="78"/>
        <end position="104"/>
    </location>
</feature>
<sequence length="363" mass="40671">MPHGSEGIPVSDVCQMSSSLDYGNISAEGVAVALQHMRERLKSTAPRSTQGSVAGESRRPCHGSLLHEDGVLHAFHDGTGVSQPPAAIQQRSRTQQQRRASVASINDRRGNVVGRQAVGECWSRRTRQPKTAIDAEGAARRGRRHIDPAVARILPRDVNECGGGVILADTGSCDRGVGRGKSVLSVARHMTPEARIERHLKRYQRGLQTMFMNNRTGEDREERLKMKQLLSQRGSERCVRSEESSDRDGDEEDEDYDDEHCGRLEVHYGGRDHYLHAAPLPLRPNRADLNQRGANVMYSFTGDSRYKFRSGLGAPLSSVLGPSGSTLRQRSDPVKRGQQVREAWWRDKFLSHHRRKEDRWCTR</sequence>
<dbReference type="Proteomes" id="UP000009027">
    <property type="component" value="Unassembled WGS sequence"/>
</dbReference>
<reference evidence="2 3" key="1">
    <citation type="journal article" date="2012" name="Proc. Natl. Acad. Sci. U.S.A.">
        <title>Antigenic diversity is generated by distinct evolutionary mechanisms in African trypanosome species.</title>
        <authorList>
            <person name="Jackson A.P."/>
            <person name="Berry A."/>
            <person name="Aslett M."/>
            <person name="Allison H.C."/>
            <person name="Burton P."/>
            <person name="Vavrova-Anderson J."/>
            <person name="Brown R."/>
            <person name="Browne H."/>
            <person name="Corton N."/>
            <person name="Hauser H."/>
            <person name="Gamble J."/>
            <person name="Gilderthorp R."/>
            <person name="Marcello L."/>
            <person name="McQuillan J."/>
            <person name="Otto T.D."/>
            <person name="Quail M.A."/>
            <person name="Sanders M.J."/>
            <person name="van Tonder A."/>
            <person name="Ginger M.L."/>
            <person name="Field M.C."/>
            <person name="Barry J.D."/>
            <person name="Hertz-Fowler C."/>
            <person name="Berriman M."/>
        </authorList>
    </citation>
    <scope>NUCLEOTIDE SEQUENCE</scope>
    <source>
        <strain evidence="2 3">Y486</strain>
    </source>
</reference>
<feature type="compositionally biased region" description="Acidic residues" evidence="1">
    <location>
        <begin position="248"/>
        <end position="258"/>
    </location>
</feature>
<feature type="compositionally biased region" description="Low complexity" evidence="1">
    <location>
        <begin position="86"/>
        <end position="104"/>
    </location>
</feature>
<keyword evidence="3" id="KW-1185">Reference proteome</keyword>
<evidence type="ECO:0000313" key="2">
    <source>
        <dbReference type="EMBL" id="CCD19902.1"/>
    </source>
</evidence>
<name>F9WQS0_TRYVY</name>
<feature type="region of interest" description="Disordered" evidence="1">
    <location>
        <begin position="230"/>
        <end position="258"/>
    </location>
</feature>
<dbReference type="AlphaFoldDB" id="F9WQS0"/>
<dbReference type="VEuPathDB" id="TriTrypDB:TvY486_0026410"/>
<proteinExistence type="predicted"/>
<evidence type="ECO:0000313" key="3">
    <source>
        <dbReference type="Proteomes" id="UP000009027"/>
    </source>
</evidence>
<protein>
    <submittedName>
        <fullName evidence="2">Uncharacterized protein</fullName>
    </submittedName>
</protein>
<feature type="compositionally biased region" description="Basic and acidic residues" evidence="1">
    <location>
        <begin position="234"/>
        <end position="247"/>
    </location>
</feature>
<gene>
    <name evidence="2" type="ORF">TvY486_0026410</name>
</gene>
<organism evidence="2 3">
    <name type="scientific">Trypanosoma vivax (strain Y486)</name>
    <dbReference type="NCBI Taxonomy" id="1055687"/>
    <lineage>
        <taxon>Eukaryota</taxon>
        <taxon>Discoba</taxon>
        <taxon>Euglenozoa</taxon>
        <taxon>Kinetoplastea</taxon>
        <taxon>Metakinetoplastina</taxon>
        <taxon>Trypanosomatida</taxon>
        <taxon>Trypanosomatidae</taxon>
        <taxon>Trypanosoma</taxon>
        <taxon>Duttonella</taxon>
    </lineage>
</organism>
<dbReference type="EMBL" id="CAEX01004404">
    <property type="protein sequence ID" value="CCD19902.1"/>
    <property type="molecule type" value="Genomic_DNA"/>
</dbReference>
<accession>F9WQS0</accession>
<evidence type="ECO:0000256" key="1">
    <source>
        <dbReference type="SAM" id="MobiDB-lite"/>
    </source>
</evidence>